<feature type="coiled-coil region" evidence="1">
    <location>
        <begin position="459"/>
        <end position="486"/>
    </location>
</feature>
<feature type="region of interest" description="Disordered" evidence="2">
    <location>
        <begin position="94"/>
        <end position="123"/>
    </location>
</feature>
<proteinExistence type="predicted"/>
<name>A0AAV9WVN5_9PEZI</name>
<reference evidence="3 4" key="1">
    <citation type="submission" date="2019-10" db="EMBL/GenBank/DDBJ databases">
        <authorList>
            <person name="Palmer J.M."/>
        </authorList>
    </citation>
    <scope>NUCLEOTIDE SEQUENCE [LARGE SCALE GENOMIC DNA]</scope>
    <source>
        <strain evidence="3 4">TWF694</strain>
    </source>
</reference>
<dbReference type="Proteomes" id="UP001365542">
    <property type="component" value="Unassembled WGS sequence"/>
</dbReference>
<dbReference type="AlphaFoldDB" id="A0AAV9WVN5"/>
<gene>
    <name evidence="3" type="ORF">TWF694_004607</name>
</gene>
<evidence type="ECO:0000256" key="1">
    <source>
        <dbReference type="SAM" id="Coils"/>
    </source>
</evidence>
<sequence>MSRPPLPTPLTHGSRQHRTPRRRPPNQSSLEHTHNPPLRPSSPLPTLTTAIQRYHSQTTASKYTLKPGQFDISNPVHVNIRRERSIQDAMFEKDKPWNTIPPSPSHTTTSISKTGGRFIPSSPTGSSFYNLTTTNASSSSLPDINLTLPSPESEERGRATGLRRTMSFQSNLNPSDSILEEEDENEDITATTAIQMTQSLSSPGSNVSSYRGVQTPTTPIDAAIARYTSATCFSPSSTAEIYPSKTVIRAWYNKISGRHAPSTSTNVSSGRFIFGDEDEEDEEFGDMGVLKGDERVVGYISTADRLRQFLERFVIHAPNTTDTTTTAAPSSENEVGKKGGVNTLGYRIFEIDWRIDKIFKKNGVTLLLLPPTGQPQDGKRRTGYILRQDSGSSLIGLTRSGWYRVPFRDEARKWVFGGVLRGVEYLGLDEEVVEGRIRWLGEFWEYDIRRKEGELEEILKVEERREMEVKERAERAERLRKALKGRGVEL</sequence>
<feature type="region of interest" description="Disordered" evidence="2">
    <location>
        <begin position="1"/>
        <end position="45"/>
    </location>
</feature>
<comment type="caution">
    <text evidence="3">The sequence shown here is derived from an EMBL/GenBank/DDBJ whole genome shotgun (WGS) entry which is preliminary data.</text>
</comment>
<feature type="region of interest" description="Disordered" evidence="2">
    <location>
        <begin position="137"/>
        <end position="158"/>
    </location>
</feature>
<feature type="compositionally biased region" description="Basic residues" evidence="2">
    <location>
        <begin position="14"/>
        <end position="24"/>
    </location>
</feature>
<keyword evidence="1" id="KW-0175">Coiled coil</keyword>
<evidence type="ECO:0000256" key="2">
    <source>
        <dbReference type="SAM" id="MobiDB-lite"/>
    </source>
</evidence>
<evidence type="ECO:0000313" key="3">
    <source>
        <dbReference type="EMBL" id="KAK6527623.1"/>
    </source>
</evidence>
<evidence type="ECO:0000313" key="4">
    <source>
        <dbReference type="Proteomes" id="UP001365542"/>
    </source>
</evidence>
<organism evidence="3 4">
    <name type="scientific">Orbilia ellipsospora</name>
    <dbReference type="NCBI Taxonomy" id="2528407"/>
    <lineage>
        <taxon>Eukaryota</taxon>
        <taxon>Fungi</taxon>
        <taxon>Dikarya</taxon>
        <taxon>Ascomycota</taxon>
        <taxon>Pezizomycotina</taxon>
        <taxon>Orbiliomycetes</taxon>
        <taxon>Orbiliales</taxon>
        <taxon>Orbiliaceae</taxon>
        <taxon>Orbilia</taxon>
    </lineage>
</organism>
<accession>A0AAV9WVN5</accession>
<dbReference type="EMBL" id="JAVHJO010000015">
    <property type="protein sequence ID" value="KAK6527623.1"/>
    <property type="molecule type" value="Genomic_DNA"/>
</dbReference>
<protein>
    <submittedName>
        <fullName evidence="3">Uncharacterized protein</fullName>
    </submittedName>
</protein>
<keyword evidence="4" id="KW-1185">Reference proteome</keyword>